<evidence type="ECO:0000256" key="2">
    <source>
        <dbReference type="ARBA" id="ARBA00022555"/>
    </source>
</evidence>
<keyword evidence="15" id="KW-1185">Reference proteome</keyword>
<dbReference type="GO" id="GO:0005737">
    <property type="term" value="C:cytoplasm"/>
    <property type="evidence" value="ECO:0007669"/>
    <property type="project" value="UniProtKB-SubCell"/>
</dbReference>
<dbReference type="CDD" id="cd01998">
    <property type="entry name" value="MnmA_TRMU-like"/>
    <property type="match status" value="1"/>
</dbReference>
<keyword evidence="3 11" id="KW-0808">Transferase</keyword>
<keyword evidence="14" id="KW-0489">Methyltransferase</keyword>
<dbReference type="GO" id="GO:0000049">
    <property type="term" value="F:tRNA binding"/>
    <property type="evidence" value="ECO:0007669"/>
    <property type="project" value="UniProtKB-KW"/>
</dbReference>
<comment type="catalytic activity">
    <reaction evidence="9 11">
        <text>S-sulfanyl-L-cysteinyl-[protein] + uridine(34) in tRNA + AH2 + ATP = 2-thiouridine(34) in tRNA + L-cysteinyl-[protein] + A + AMP + diphosphate + H(+)</text>
        <dbReference type="Rhea" id="RHEA:47032"/>
        <dbReference type="Rhea" id="RHEA-COMP:10131"/>
        <dbReference type="Rhea" id="RHEA-COMP:11726"/>
        <dbReference type="Rhea" id="RHEA-COMP:11727"/>
        <dbReference type="Rhea" id="RHEA-COMP:11728"/>
        <dbReference type="ChEBI" id="CHEBI:13193"/>
        <dbReference type="ChEBI" id="CHEBI:15378"/>
        <dbReference type="ChEBI" id="CHEBI:17499"/>
        <dbReference type="ChEBI" id="CHEBI:29950"/>
        <dbReference type="ChEBI" id="CHEBI:30616"/>
        <dbReference type="ChEBI" id="CHEBI:33019"/>
        <dbReference type="ChEBI" id="CHEBI:61963"/>
        <dbReference type="ChEBI" id="CHEBI:65315"/>
        <dbReference type="ChEBI" id="CHEBI:87170"/>
        <dbReference type="ChEBI" id="CHEBI:456215"/>
        <dbReference type="EC" id="2.8.1.13"/>
    </reaction>
</comment>
<keyword evidence="4 11" id="KW-0819">tRNA processing</keyword>
<feature type="domain" description="tRNA-specific 2-thiouridylase MnmA-like C-terminal" evidence="12">
    <location>
        <begin position="281"/>
        <end position="360"/>
    </location>
</feature>
<dbReference type="InterPro" id="IPR004506">
    <property type="entry name" value="MnmA-like"/>
</dbReference>
<dbReference type="PANTHER" id="PTHR11933:SF5">
    <property type="entry name" value="MITOCHONDRIAL TRNA-SPECIFIC 2-THIOURIDYLASE 1"/>
    <property type="match status" value="1"/>
</dbReference>
<dbReference type="Proteomes" id="UP000189933">
    <property type="component" value="Unassembled WGS sequence"/>
</dbReference>
<gene>
    <name evidence="11" type="primary">mnmA</name>
    <name evidence="14" type="ORF">SAMN02745885_01370</name>
</gene>
<dbReference type="FunFam" id="3.40.50.620:FF:000115">
    <property type="entry name" value="tRNA-specific 2-thiouridylase MnmA"/>
    <property type="match status" value="1"/>
</dbReference>
<evidence type="ECO:0000256" key="5">
    <source>
        <dbReference type="ARBA" id="ARBA00022741"/>
    </source>
</evidence>
<keyword evidence="2 11" id="KW-0820">tRNA-binding</keyword>
<evidence type="ECO:0000256" key="4">
    <source>
        <dbReference type="ARBA" id="ARBA00022694"/>
    </source>
</evidence>
<dbReference type="InterPro" id="IPR046884">
    <property type="entry name" value="MnmA-like_central"/>
</dbReference>
<dbReference type="GO" id="GO:0032259">
    <property type="term" value="P:methylation"/>
    <property type="evidence" value="ECO:0007669"/>
    <property type="project" value="UniProtKB-KW"/>
</dbReference>
<feature type="binding site" evidence="11">
    <location>
        <position position="34"/>
    </location>
    <ligand>
        <name>ATP</name>
        <dbReference type="ChEBI" id="CHEBI:30616"/>
    </ligand>
</feature>
<dbReference type="InterPro" id="IPR046885">
    <property type="entry name" value="MnmA-like_C"/>
</dbReference>
<protein>
    <recommendedName>
        <fullName evidence="11">tRNA-specific 2-thiouridylase MnmA</fullName>
        <ecNumber evidence="11">2.8.1.13</ecNumber>
    </recommendedName>
</protein>
<dbReference type="Gene3D" id="2.40.30.10">
    <property type="entry name" value="Translation factors"/>
    <property type="match status" value="1"/>
</dbReference>
<dbReference type="PANTHER" id="PTHR11933">
    <property type="entry name" value="TRNA 5-METHYLAMINOMETHYL-2-THIOURIDYLATE -METHYLTRANSFERASE"/>
    <property type="match status" value="1"/>
</dbReference>
<keyword evidence="1 11" id="KW-0963">Cytoplasm</keyword>
<evidence type="ECO:0000256" key="3">
    <source>
        <dbReference type="ARBA" id="ARBA00022679"/>
    </source>
</evidence>
<evidence type="ECO:0000256" key="8">
    <source>
        <dbReference type="ARBA" id="ARBA00023157"/>
    </source>
</evidence>
<proteinExistence type="inferred from homology"/>
<dbReference type="Pfam" id="PF20258">
    <property type="entry name" value="tRNA_Me_trans_C"/>
    <property type="match status" value="1"/>
</dbReference>
<comment type="caution">
    <text evidence="11">Lacks conserved residue(s) required for the propagation of feature annotation.</text>
</comment>
<dbReference type="GO" id="GO:0002143">
    <property type="term" value="P:tRNA wobble position uridine thiolation"/>
    <property type="evidence" value="ECO:0007669"/>
    <property type="project" value="TreeGrafter"/>
</dbReference>
<evidence type="ECO:0000313" key="14">
    <source>
        <dbReference type="EMBL" id="SJZ93873.1"/>
    </source>
</evidence>
<keyword evidence="7 11" id="KW-0694">RNA-binding</keyword>
<evidence type="ECO:0000256" key="7">
    <source>
        <dbReference type="ARBA" id="ARBA00022884"/>
    </source>
</evidence>
<keyword evidence="5 11" id="KW-0547">Nucleotide-binding</keyword>
<feature type="site" description="Interaction with tRNA" evidence="11">
    <location>
        <position position="344"/>
    </location>
</feature>
<feature type="site" description="Interaction with tRNA" evidence="11">
    <location>
        <position position="127"/>
    </location>
</feature>
<dbReference type="Gene3D" id="3.40.50.620">
    <property type="entry name" value="HUPs"/>
    <property type="match status" value="1"/>
</dbReference>
<comment type="function">
    <text evidence="10 11">Catalyzes the 2-thiolation of uridine at the wobble position (U34) of tRNA, leading to the formation of s(2)U34.</text>
</comment>
<dbReference type="Pfam" id="PF03054">
    <property type="entry name" value="tRNA_Me_trans"/>
    <property type="match status" value="1"/>
</dbReference>
<dbReference type="EC" id="2.8.1.13" evidence="11"/>
<evidence type="ECO:0000256" key="1">
    <source>
        <dbReference type="ARBA" id="ARBA00022490"/>
    </source>
</evidence>
<feature type="binding site" evidence="11">
    <location>
        <position position="126"/>
    </location>
    <ligand>
        <name>ATP</name>
        <dbReference type="ChEBI" id="CHEBI:30616"/>
    </ligand>
</feature>
<reference evidence="15" key="1">
    <citation type="submission" date="2017-02" db="EMBL/GenBank/DDBJ databases">
        <authorList>
            <person name="Varghese N."/>
            <person name="Submissions S."/>
        </authorList>
    </citation>
    <scope>NUCLEOTIDE SEQUENCE [LARGE SCALE GENOMIC DNA]</scope>
    <source>
        <strain evidence="15">DSM 16521</strain>
    </source>
</reference>
<feature type="region of interest" description="Interaction with tRNA" evidence="11">
    <location>
        <begin position="150"/>
        <end position="152"/>
    </location>
</feature>
<dbReference type="GO" id="GO:0008168">
    <property type="term" value="F:methyltransferase activity"/>
    <property type="evidence" value="ECO:0007669"/>
    <property type="project" value="UniProtKB-KW"/>
</dbReference>
<feature type="region of interest" description="Interaction with tRNA" evidence="11">
    <location>
        <begin position="306"/>
        <end position="307"/>
    </location>
</feature>
<dbReference type="GO" id="GO:0005524">
    <property type="term" value="F:ATP binding"/>
    <property type="evidence" value="ECO:0007669"/>
    <property type="project" value="UniProtKB-KW"/>
</dbReference>
<dbReference type="NCBIfam" id="TIGR00420">
    <property type="entry name" value="trmU"/>
    <property type="match status" value="1"/>
</dbReference>
<keyword evidence="8" id="KW-1015">Disulfide bond</keyword>
<dbReference type="HAMAP" id="MF_00144">
    <property type="entry name" value="tRNA_thiouridyl_MnmA"/>
    <property type="match status" value="1"/>
</dbReference>
<feature type="domain" description="tRNA-specific 2-thiouridylase MnmA-like central" evidence="13">
    <location>
        <begin position="209"/>
        <end position="272"/>
    </location>
</feature>
<dbReference type="GO" id="GO:0103016">
    <property type="term" value="F:tRNA-uridine 2-sulfurtransferase activity"/>
    <property type="evidence" value="ECO:0007669"/>
    <property type="project" value="UniProtKB-EC"/>
</dbReference>
<feature type="binding site" evidence="11">
    <location>
        <begin position="8"/>
        <end position="15"/>
    </location>
    <ligand>
        <name>ATP</name>
        <dbReference type="ChEBI" id="CHEBI:30616"/>
    </ligand>
</feature>
<evidence type="ECO:0000313" key="15">
    <source>
        <dbReference type="Proteomes" id="UP000189933"/>
    </source>
</evidence>
<evidence type="ECO:0000256" key="10">
    <source>
        <dbReference type="ARBA" id="ARBA00056575"/>
    </source>
</evidence>
<comment type="subcellular location">
    <subcellularLocation>
        <location evidence="11">Cytoplasm</location>
    </subcellularLocation>
</comment>
<evidence type="ECO:0000256" key="11">
    <source>
        <dbReference type="HAMAP-Rule" id="MF_00144"/>
    </source>
</evidence>
<evidence type="ECO:0000259" key="13">
    <source>
        <dbReference type="Pfam" id="PF20259"/>
    </source>
</evidence>
<dbReference type="FunFam" id="2.30.30.280:FF:000001">
    <property type="entry name" value="tRNA-specific 2-thiouridylase MnmA"/>
    <property type="match status" value="1"/>
</dbReference>
<sequence length="363" mass="40354">MKPTVAVGMSGGVDSSVAAALLKEQGYNVIGITLQISPREIEDEDYGGCCSLSSINDARRVCDKLGIPFYVLNFRELFAEKVIDYFCQSYLRGETPNPCIACNKEIKFEAFLRKARALGADYIATGHYARREYDEQRGRWLLRKGVDQRKDQSYVLYTFTQEQLAHTLFPLGEMVKEQTRELARKLELPVANKPESQEICFVPDDDYGAFLEEKLGEQIKPGPFLDRQGRVLGQHKGIVHYTIGQRKGLGIALGKPMFVVDIDPERNAVILGEAEEVYAGELLADELNLIALPVLEQPLAVEAKIRYAARPAAAIVQPLGEKAGNGDRVLVRFQEPQRAITPGQAVVFYQGEYVVGGGVIKKL</sequence>
<dbReference type="EMBL" id="FUXM01000013">
    <property type="protein sequence ID" value="SJZ93873.1"/>
    <property type="molecule type" value="Genomic_DNA"/>
</dbReference>
<dbReference type="RefSeq" id="WP_278308368.1">
    <property type="nucleotide sequence ID" value="NZ_FUXM01000013.1"/>
</dbReference>
<feature type="active site" description="Nucleophile" evidence="11">
    <location>
        <position position="102"/>
    </location>
</feature>
<dbReference type="AlphaFoldDB" id="A0A1T4PQR4"/>
<feature type="active site" description="Cysteine persulfide intermediate" evidence="11">
    <location>
        <position position="200"/>
    </location>
</feature>
<dbReference type="NCBIfam" id="NF001138">
    <property type="entry name" value="PRK00143.1"/>
    <property type="match status" value="1"/>
</dbReference>
<dbReference type="Pfam" id="PF20259">
    <property type="entry name" value="tRNA_Me_trans_M"/>
    <property type="match status" value="1"/>
</dbReference>
<comment type="similarity">
    <text evidence="11">Belongs to the MnmA/TRMU family.</text>
</comment>
<evidence type="ECO:0000259" key="12">
    <source>
        <dbReference type="Pfam" id="PF20258"/>
    </source>
</evidence>
<evidence type="ECO:0000256" key="6">
    <source>
        <dbReference type="ARBA" id="ARBA00022840"/>
    </source>
</evidence>
<organism evidence="14 15">
    <name type="scientific">Carboxydocella sporoproducens DSM 16521</name>
    <dbReference type="NCBI Taxonomy" id="1121270"/>
    <lineage>
        <taxon>Bacteria</taxon>
        <taxon>Bacillati</taxon>
        <taxon>Bacillota</taxon>
        <taxon>Clostridia</taxon>
        <taxon>Eubacteriales</taxon>
        <taxon>Clostridiales Family XVI. Incertae Sedis</taxon>
        <taxon>Carboxydocella</taxon>
    </lineage>
</organism>
<evidence type="ECO:0000256" key="9">
    <source>
        <dbReference type="ARBA" id="ARBA00051542"/>
    </source>
</evidence>
<accession>A0A1T4PQR4</accession>
<keyword evidence="6 11" id="KW-0067">ATP-binding</keyword>
<dbReference type="InterPro" id="IPR014729">
    <property type="entry name" value="Rossmann-like_a/b/a_fold"/>
</dbReference>
<dbReference type="InterPro" id="IPR023382">
    <property type="entry name" value="MnmA-like_central_sf"/>
</dbReference>
<dbReference type="Gene3D" id="2.30.30.280">
    <property type="entry name" value="Adenine nucleotide alpha hydrolases-like domains"/>
    <property type="match status" value="1"/>
</dbReference>
<name>A0A1T4PQR4_9FIRM</name>
<dbReference type="SUPFAM" id="SSF52402">
    <property type="entry name" value="Adenine nucleotide alpha hydrolases-like"/>
    <property type="match status" value="1"/>
</dbReference>